<dbReference type="EMBL" id="JABVXQ010000007">
    <property type="protein sequence ID" value="KAF6100034.1"/>
    <property type="molecule type" value="Genomic_DNA"/>
</dbReference>
<name>A0A833ZWF6_9CHIR</name>
<gene>
    <name evidence="1" type="ORF">HJG60_011736</name>
</gene>
<proteinExistence type="predicted"/>
<evidence type="ECO:0000313" key="1">
    <source>
        <dbReference type="EMBL" id="KAF6100034.1"/>
    </source>
</evidence>
<accession>A0A833ZWF6</accession>
<comment type="caution">
    <text evidence="1">The sequence shown here is derived from an EMBL/GenBank/DDBJ whole genome shotgun (WGS) entry which is preliminary data.</text>
</comment>
<reference evidence="1 2" key="1">
    <citation type="journal article" date="2020" name="Nature">
        <title>Six reference-quality genomes reveal evolution of bat adaptations.</title>
        <authorList>
            <person name="Jebb D."/>
            <person name="Huang Z."/>
            <person name="Pippel M."/>
            <person name="Hughes G.M."/>
            <person name="Lavrichenko K."/>
            <person name="Devanna P."/>
            <person name="Winkler S."/>
            <person name="Jermiin L.S."/>
            <person name="Skirmuntt E.C."/>
            <person name="Katzourakis A."/>
            <person name="Burkitt-Gray L."/>
            <person name="Ray D.A."/>
            <person name="Sullivan K.A.M."/>
            <person name="Roscito J.G."/>
            <person name="Kirilenko B.M."/>
            <person name="Davalos L.M."/>
            <person name="Corthals A.P."/>
            <person name="Power M.L."/>
            <person name="Jones G."/>
            <person name="Ransome R.D."/>
            <person name="Dechmann D.K.N."/>
            <person name="Locatelli A.G."/>
            <person name="Puechmaille S.J."/>
            <person name="Fedrigo O."/>
            <person name="Jarvis E.D."/>
            <person name="Hiller M."/>
            <person name="Vernes S.C."/>
            <person name="Myers E.W."/>
            <person name="Teeling E.C."/>
        </authorList>
    </citation>
    <scope>NUCLEOTIDE SEQUENCE [LARGE SCALE GENOMIC DNA]</scope>
    <source>
        <strain evidence="1">Bat1K_MPI-CBG_1</strain>
    </source>
</reference>
<sequence length="126" mass="14614">MFLVNVPITQLGPESLTLRNYPAFPHTSLLVGWMMIVTTQNLCRTFYVPSIIQFLYMYYTYELIKLSLQPYVVVLLSPTYKGRTQLLLEFSFELHILLRATQASFLGMILLSRNAISWPTHEILLP</sequence>
<evidence type="ECO:0000313" key="2">
    <source>
        <dbReference type="Proteomes" id="UP000664940"/>
    </source>
</evidence>
<dbReference type="Proteomes" id="UP000664940">
    <property type="component" value="Unassembled WGS sequence"/>
</dbReference>
<dbReference type="AlphaFoldDB" id="A0A833ZWF6"/>
<protein>
    <submittedName>
        <fullName evidence="1">Uncharacterized protein</fullName>
    </submittedName>
</protein>
<organism evidence="1 2">
    <name type="scientific">Phyllostomus discolor</name>
    <name type="common">pale spear-nosed bat</name>
    <dbReference type="NCBI Taxonomy" id="89673"/>
    <lineage>
        <taxon>Eukaryota</taxon>
        <taxon>Metazoa</taxon>
        <taxon>Chordata</taxon>
        <taxon>Craniata</taxon>
        <taxon>Vertebrata</taxon>
        <taxon>Euteleostomi</taxon>
        <taxon>Mammalia</taxon>
        <taxon>Eutheria</taxon>
        <taxon>Laurasiatheria</taxon>
        <taxon>Chiroptera</taxon>
        <taxon>Yangochiroptera</taxon>
        <taxon>Phyllostomidae</taxon>
        <taxon>Phyllostominae</taxon>
        <taxon>Phyllostomus</taxon>
    </lineage>
</organism>